<dbReference type="InterPro" id="IPR002477">
    <property type="entry name" value="Peptidoglycan-bd-like"/>
</dbReference>
<feature type="disulfide bond" evidence="21">
    <location>
        <begin position="267"/>
        <end position="453"/>
    </location>
</feature>
<dbReference type="InterPro" id="IPR024079">
    <property type="entry name" value="MetalloPept_cat_dom_sf"/>
</dbReference>
<keyword evidence="7 25" id="KW-0732">Signal</keyword>
<keyword evidence="14" id="KW-0865">Zymogen</keyword>
<evidence type="ECO:0000256" key="2">
    <source>
        <dbReference type="ARBA" id="ARBA00010370"/>
    </source>
</evidence>
<dbReference type="Pfam" id="PF01471">
    <property type="entry name" value="PG_binding_1"/>
    <property type="match status" value="1"/>
</dbReference>
<name>A0A8C3JYW7_9CHAR</name>
<dbReference type="PROSITE" id="PS00024">
    <property type="entry name" value="HEMOPEXIN"/>
    <property type="match status" value="1"/>
</dbReference>
<dbReference type="Pfam" id="PF00413">
    <property type="entry name" value="Peptidase_M10"/>
    <property type="match status" value="1"/>
</dbReference>
<sequence length="453" mass="52277">RQPETRMKTLPLLLLLYVSFSSAFPVAPEEEDEGKTLQLVEPLLKNKGENPLVEKLKEMQAFFRLEVTGKPNLDTLEIMKKPRCGIPDVEQYVFTAGNPKWKRKNLTYRILNYTPKMKQADVDEAIRKALSVWSNVTPLTFQKVEDKEADIMISFAYRDHHDNSPFDGPNGQLAHAFQPGEGIGGDVHLDEEEAWSKNGRGYNLFIVIAHELGHSLGLSHSNDPGALMYPTYSYTDPNEFLLPQDDIDGIQAIYEKFPGRPVTPQACDPKLTFDAITTLRGEIIFFKGRYMLRKHPARAETELNFISLFWPKLPSGIQAAYENVERDEVLLFKEDKYWILRGYDIAPGYPRRIHHLGFPKTVKRVNAAYSDETTGKTYFFIADRYWRYDENKKSMDHGYPRKIVSDFGKIGRVDAAFQKDGYVYFFHGTTQFQFDPRAKRIVRQMKSISWFNC</sequence>
<evidence type="ECO:0000256" key="10">
    <source>
        <dbReference type="ARBA" id="ARBA00022833"/>
    </source>
</evidence>
<reference evidence="27" key="1">
    <citation type="submission" date="2025-08" db="UniProtKB">
        <authorList>
            <consortium name="Ensembl"/>
        </authorList>
    </citation>
    <scope>IDENTIFICATION</scope>
</reference>
<dbReference type="InterPro" id="IPR001818">
    <property type="entry name" value="Pept_M10_metallopeptidase"/>
</dbReference>
<dbReference type="FunFam" id="3.40.390.10:FF:000007">
    <property type="entry name" value="Collagenase 3"/>
    <property type="match status" value="1"/>
</dbReference>
<feature type="binding site" evidence="20">
    <location>
        <position position="162"/>
    </location>
    <ligand>
        <name>Zn(2+)</name>
        <dbReference type="ChEBI" id="CHEBI:29105"/>
        <label>1</label>
    </ligand>
</feature>
<keyword evidence="6 19" id="KW-0479">Metal-binding</keyword>
<evidence type="ECO:0000256" key="23">
    <source>
        <dbReference type="PIRSR" id="PIRSR621190-5"/>
    </source>
</evidence>
<feature type="binding site" evidence="20">
    <location>
        <position position="184"/>
    </location>
    <ligand>
        <name>Ca(2+)</name>
        <dbReference type="ChEBI" id="CHEBI:29108"/>
        <label>2</label>
    </ligand>
</feature>
<evidence type="ECO:0000256" key="13">
    <source>
        <dbReference type="ARBA" id="ARBA00023105"/>
    </source>
</evidence>
<feature type="binding site" evidence="20">
    <location>
        <position position="190"/>
    </location>
    <ligand>
        <name>Ca(2+)</name>
        <dbReference type="ChEBI" id="CHEBI:29108"/>
        <label>3</label>
    </ligand>
</feature>
<evidence type="ECO:0000256" key="6">
    <source>
        <dbReference type="ARBA" id="ARBA00022723"/>
    </source>
</evidence>
<feature type="repeat" description="Hemopexin" evidence="24">
    <location>
        <begin position="314"/>
        <end position="360"/>
    </location>
</feature>
<dbReference type="PROSITE" id="PS51642">
    <property type="entry name" value="HEMOPEXIN_2"/>
    <property type="match status" value="3"/>
</dbReference>
<organism evidence="27 28">
    <name type="scientific">Calidris pygmaea</name>
    <name type="common">Spoon-billed sandpiper</name>
    <dbReference type="NCBI Taxonomy" id="425635"/>
    <lineage>
        <taxon>Eukaryota</taxon>
        <taxon>Metazoa</taxon>
        <taxon>Chordata</taxon>
        <taxon>Craniata</taxon>
        <taxon>Vertebrata</taxon>
        <taxon>Euteleostomi</taxon>
        <taxon>Archelosauria</taxon>
        <taxon>Archosauria</taxon>
        <taxon>Dinosauria</taxon>
        <taxon>Saurischia</taxon>
        <taxon>Theropoda</taxon>
        <taxon>Coelurosauria</taxon>
        <taxon>Aves</taxon>
        <taxon>Neognathae</taxon>
        <taxon>Neoaves</taxon>
        <taxon>Charadriiformes</taxon>
        <taxon>Scolopacidae</taxon>
        <taxon>Calidris</taxon>
    </lineage>
</organism>
<proteinExistence type="inferred from homology"/>
<feature type="binding site" evidence="20">
    <location>
        <position position="368"/>
    </location>
    <ligand>
        <name>Ca(2+)</name>
        <dbReference type="ChEBI" id="CHEBI:29108"/>
        <label>5</label>
    </ligand>
</feature>
<evidence type="ECO:0000256" key="24">
    <source>
        <dbReference type="PROSITE-ProRule" id="PRU01011"/>
    </source>
</evidence>
<dbReference type="Gene3D" id="2.110.10.10">
    <property type="entry name" value="Hemopexin-like domain"/>
    <property type="match status" value="1"/>
</dbReference>
<accession>A0A8C3JYW7</accession>
<feature type="binding site" evidence="20">
    <location>
        <position position="188"/>
    </location>
    <ligand>
        <name>Zn(2+)</name>
        <dbReference type="ChEBI" id="CHEBI:29105"/>
        <label>1</label>
    </ligand>
</feature>
<evidence type="ECO:0000256" key="3">
    <source>
        <dbReference type="ARBA" id="ARBA00022525"/>
    </source>
</evidence>
<evidence type="ECO:0000256" key="7">
    <source>
        <dbReference type="ARBA" id="ARBA00022729"/>
    </source>
</evidence>
<feature type="repeat" description="Hemopexin" evidence="24">
    <location>
        <begin position="264"/>
        <end position="313"/>
    </location>
</feature>
<dbReference type="SUPFAM" id="SSF47090">
    <property type="entry name" value="PGBD-like"/>
    <property type="match status" value="1"/>
</dbReference>
<dbReference type="PRINTS" id="PR00138">
    <property type="entry name" value="MATRIXIN"/>
</dbReference>
<keyword evidence="15 21" id="KW-1015">Disulfide bond</keyword>
<evidence type="ECO:0000256" key="8">
    <source>
        <dbReference type="ARBA" id="ARBA00022737"/>
    </source>
</evidence>
<evidence type="ECO:0000256" key="4">
    <source>
        <dbReference type="ARBA" id="ARBA00022530"/>
    </source>
</evidence>
<keyword evidence="4" id="KW-0272">Extracellular matrix</keyword>
<reference evidence="27" key="2">
    <citation type="submission" date="2025-09" db="UniProtKB">
        <authorList>
            <consortium name="Ensembl"/>
        </authorList>
    </citation>
    <scope>IDENTIFICATION</scope>
</reference>
<evidence type="ECO:0000256" key="21">
    <source>
        <dbReference type="PIRSR" id="PIRSR621190-3"/>
    </source>
</evidence>
<comment type="cofactor">
    <cofactor evidence="20">
        <name>Zn(2+)</name>
        <dbReference type="ChEBI" id="CHEBI:29105"/>
    </cofactor>
    <text evidence="20">Binds 2 Zn(2+) ions per subunit.</text>
</comment>
<comment type="cofactor">
    <cofactor evidence="20">
        <name>Ca(2+)</name>
        <dbReference type="ChEBI" id="CHEBI:29108"/>
    </cofactor>
    <text evidence="20">Can bind about 5 Ca(2+) ions per subunit.</text>
</comment>
<dbReference type="InterPro" id="IPR018486">
    <property type="entry name" value="Hemopexin_CS"/>
</dbReference>
<evidence type="ECO:0000256" key="18">
    <source>
        <dbReference type="PIRSR" id="PIRSR001191-1"/>
    </source>
</evidence>
<comment type="similarity">
    <text evidence="2">Belongs to the peptidase M10A family.</text>
</comment>
<dbReference type="CDD" id="cd04278">
    <property type="entry name" value="ZnMc_MMP"/>
    <property type="match status" value="1"/>
</dbReference>
<dbReference type="PANTHER" id="PTHR10201">
    <property type="entry name" value="MATRIX METALLOPROTEINASE"/>
    <property type="match status" value="1"/>
</dbReference>
<evidence type="ECO:0000256" key="9">
    <source>
        <dbReference type="ARBA" id="ARBA00022801"/>
    </source>
</evidence>
<evidence type="ECO:0000256" key="20">
    <source>
        <dbReference type="PIRSR" id="PIRSR621190-2"/>
    </source>
</evidence>
<evidence type="ECO:0000256" key="19">
    <source>
        <dbReference type="PIRSR" id="PIRSR001191-2"/>
    </source>
</evidence>
<feature type="binding site" evidence="20">
    <location>
        <position position="414"/>
    </location>
    <ligand>
        <name>Ca(2+)</name>
        <dbReference type="ChEBI" id="CHEBI:29108"/>
        <label>4</label>
    </ligand>
</feature>
<evidence type="ECO:0000313" key="27">
    <source>
        <dbReference type="Ensembl" id="ENSCPGP00000014493.1"/>
    </source>
</evidence>
<keyword evidence="13" id="KW-0177">Collagen degradation</keyword>
<feature type="repeat" description="Hemopexin" evidence="24">
    <location>
        <begin position="362"/>
        <end position="410"/>
    </location>
</feature>
<evidence type="ECO:0000256" key="14">
    <source>
        <dbReference type="ARBA" id="ARBA00023145"/>
    </source>
</evidence>
<feature type="signal peptide" evidence="25">
    <location>
        <begin position="1"/>
        <end position="23"/>
    </location>
</feature>
<dbReference type="Gene3D" id="3.40.390.10">
    <property type="entry name" value="Collagenase (Catalytic Domain)"/>
    <property type="match status" value="1"/>
</dbReference>
<feature type="binding site" evidence="20">
    <location>
        <position position="274"/>
    </location>
    <ligand>
        <name>Ca(2+)</name>
        <dbReference type="ChEBI" id="CHEBI:29108"/>
        <label>4</label>
    </ligand>
</feature>
<feature type="binding site" evidence="20">
    <location>
        <position position="276"/>
    </location>
    <ligand>
        <name>Ca(2+)</name>
        <dbReference type="ChEBI" id="CHEBI:29108"/>
        <label>5</label>
    </ligand>
</feature>
<dbReference type="Proteomes" id="UP000694419">
    <property type="component" value="Unplaced"/>
</dbReference>
<keyword evidence="3" id="KW-0964">Secreted</keyword>
<dbReference type="GO" id="GO:0004222">
    <property type="term" value="F:metalloendopeptidase activity"/>
    <property type="evidence" value="ECO:0007669"/>
    <property type="project" value="UniProtKB-EC"/>
</dbReference>
<feature type="chain" id="PRO_5034975729" description="interstitial collagenase" evidence="25">
    <location>
        <begin position="24"/>
        <end position="453"/>
    </location>
</feature>
<feature type="short sequence motif" description="Cysteine switch" evidence="23">
    <location>
        <begin position="82"/>
        <end position="89"/>
    </location>
</feature>
<dbReference type="GO" id="GO:0030574">
    <property type="term" value="P:collagen catabolic process"/>
    <property type="evidence" value="ECO:0007669"/>
    <property type="project" value="UniProtKB-KW"/>
</dbReference>
<comment type="subcellular location">
    <subcellularLocation>
        <location evidence="1">Secreted</location>
        <location evidence="1">Extracellular space</location>
        <location evidence="1">Extracellular matrix</location>
    </subcellularLocation>
</comment>
<feature type="binding site" description="in inhibited form" evidence="20">
    <location>
        <position position="84"/>
    </location>
    <ligand>
        <name>Zn(2+)</name>
        <dbReference type="ChEBI" id="CHEBI:29105"/>
        <label>2</label>
        <note>catalytic</note>
    </ligand>
</feature>
<dbReference type="GO" id="GO:0030198">
    <property type="term" value="P:extracellular matrix organization"/>
    <property type="evidence" value="ECO:0007669"/>
    <property type="project" value="TreeGrafter"/>
</dbReference>
<dbReference type="GO" id="GO:0008270">
    <property type="term" value="F:zinc ion binding"/>
    <property type="evidence" value="ECO:0007669"/>
    <property type="project" value="InterPro"/>
</dbReference>
<keyword evidence="8" id="KW-0677">Repeat</keyword>
<keyword evidence="11 20" id="KW-0106">Calcium</keyword>
<evidence type="ECO:0000313" key="28">
    <source>
        <dbReference type="Proteomes" id="UP000694419"/>
    </source>
</evidence>
<dbReference type="SUPFAM" id="SSF50923">
    <property type="entry name" value="Hemopexin-like domain"/>
    <property type="match status" value="1"/>
</dbReference>
<dbReference type="InterPro" id="IPR021190">
    <property type="entry name" value="Pept_M10A"/>
</dbReference>
<dbReference type="AlphaFoldDB" id="A0A8C3JYW7"/>
<keyword evidence="28" id="KW-1185">Reference proteome</keyword>
<dbReference type="Ensembl" id="ENSCPGT00000015884.1">
    <property type="protein sequence ID" value="ENSCPGP00000014493.1"/>
    <property type="gene ID" value="ENSCPGG00000010229.1"/>
</dbReference>
<feature type="binding site" evidence="20">
    <location>
        <position position="320"/>
    </location>
    <ligand>
        <name>Ca(2+)</name>
        <dbReference type="ChEBI" id="CHEBI:29108"/>
        <label>5</label>
    </ligand>
</feature>
<feature type="binding site" evidence="20">
    <location>
        <position position="150"/>
    </location>
    <ligand>
        <name>Ca(2+)</name>
        <dbReference type="ChEBI" id="CHEBI:29108"/>
        <label>2</label>
    </ligand>
</feature>
<feature type="binding site" evidence="20">
    <location>
        <position position="193"/>
    </location>
    <ligand>
        <name>Ca(2+)</name>
        <dbReference type="ChEBI" id="CHEBI:29108"/>
        <label>1</label>
    </ligand>
</feature>
<dbReference type="InterPro" id="IPR021158">
    <property type="entry name" value="Pept_M10A_Zn_BS"/>
</dbReference>
<dbReference type="PIRSF" id="PIRSF001191">
    <property type="entry name" value="Peptidase_M10A_matrix"/>
    <property type="match status" value="1"/>
</dbReference>
<dbReference type="InterPro" id="IPR000585">
    <property type="entry name" value="Hemopexin-like_dom"/>
</dbReference>
<dbReference type="PROSITE" id="PS00546">
    <property type="entry name" value="CYSTEINE_SWITCH"/>
    <property type="match status" value="1"/>
</dbReference>
<feature type="binding site" evidence="20">
    <location>
        <position position="228"/>
    </location>
    <ligand>
        <name>Zn(2+)</name>
        <dbReference type="ChEBI" id="CHEBI:29105"/>
        <label>2</label>
        <note>catalytic</note>
    </ligand>
</feature>
<dbReference type="GO" id="GO:0006508">
    <property type="term" value="P:proteolysis"/>
    <property type="evidence" value="ECO:0007669"/>
    <property type="project" value="UniProtKB-KW"/>
</dbReference>
<feature type="binding site" evidence="19">
    <location>
        <position position="220"/>
    </location>
    <ligand>
        <name>Zn(2+)</name>
        <dbReference type="ChEBI" id="CHEBI:29105"/>
        <label>2</label>
        <note>catalytic</note>
    </ligand>
</feature>
<dbReference type="InterPro" id="IPR006026">
    <property type="entry name" value="Peptidase_Metallo"/>
</dbReference>
<evidence type="ECO:0000256" key="22">
    <source>
        <dbReference type="PIRSR" id="PIRSR621190-4"/>
    </source>
</evidence>
<dbReference type="SUPFAM" id="SSF55486">
    <property type="entry name" value="Metalloproteases ('zincins'), catalytic domain"/>
    <property type="match status" value="1"/>
</dbReference>
<feature type="active site" evidence="18">
    <location>
        <position position="211"/>
    </location>
</feature>
<evidence type="ECO:0000256" key="16">
    <source>
        <dbReference type="ARBA" id="ARBA00036005"/>
    </source>
</evidence>
<feature type="binding site" evidence="19">
    <location>
        <position position="214"/>
    </location>
    <ligand>
        <name>Zn(2+)</name>
        <dbReference type="ChEBI" id="CHEBI:29105"/>
        <label>2</label>
        <note>catalytic</note>
    </ligand>
</feature>
<evidence type="ECO:0000256" key="25">
    <source>
        <dbReference type="SAM" id="SignalP"/>
    </source>
</evidence>
<evidence type="ECO:0000256" key="15">
    <source>
        <dbReference type="ARBA" id="ARBA00023157"/>
    </source>
</evidence>
<keyword evidence="9" id="KW-0378">Hydrolase</keyword>
<evidence type="ECO:0000256" key="12">
    <source>
        <dbReference type="ARBA" id="ARBA00023049"/>
    </source>
</evidence>
<dbReference type="SMART" id="SM00235">
    <property type="entry name" value="ZnMc"/>
    <property type="match status" value="1"/>
</dbReference>
<feature type="binding site" evidence="20">
    <location>
        <position position="175"/>
    </location>
    <ligand>
        <name>Zn(2+)</name>
        <dbReference type="ChEBI" id="CHEBI:29105"/>
        <label>1</label>
    </ligand>
</feature>
<feature type="binding site" evidence="19">
    <location>
        <position position="210"/>
    </location>
    <ligand>
        <name>Zn(2+)</name>
        <dbReference type="ChEBI" id="CHEBI:29105"/>
        <label>2</label>
        <note>catalytic</note>
    </ligand>
</feature>
<feature type="binding site" evidence="20">
    <location>
        <position position="160"/>
    </location>
    <ligand>
        <name>Zn(2+)</name>
        <dbReference type="ChEBI" id="CHEBI:29105"/>
        <label>1</label>
    </ligand>
</feature>
<dbReference type="InterPro" id="IPR033739">
    <property type="entry name" value="M10A_MMP"/>
</dbReference>
<dbReference type="GO" id="GO:0031012">
    <property type="term" value="C:extracellular matrix"/>
    <property type="evidence" value="ECO:0007669"/>
    <property type="project" value="InterPro"/>
</dbReference>
<evidence type="ECO:0000259" key="26">
    <source>
        <dbReference type="SMART" id="SM00235"/>
    </source>
</evidence>
<dbReference type="EC" id="3.4.24.7" evidence="17"/>
<dbReference type="InterPro" id="IPR018487">
    <property type="entry name" value="Hemopexin-like_repeat"/>
</dbReference>
<keyword evidence="12" id="KW-0482">Metalloprotease</keyword>
<feature type="binding site" evidence="20">
    <location>
        <position position="193"/>
    </location>
    <ligand>
        <name>Ca(2+)</name>
        <dbReference type="ChEBI" id="CHEBI:29108"/>
        <label>3</label>
    </ligand>
</feature>
<dbReference type="CDD" id="cd00094">
    <property type="entry name" value="HX"/>
    <property type="match status" value="1"/>
</dbReference>
<feature type="modified residue" description="Phosphotyrosine; by PKDCC" evidence="22">
    <location>
        <position position="349"/>
    </location>
</feature>
<dbReference type="SMART" id="SM00120">
    <property type="entry name" value="HX"/>
    <property type="match status" value="4"/>
</dbReference>
<evidence type="ECO:0000256" key="5">
    <source>
        <dbReference type="ARBA" id="ARBA00022670"/>
    </source>
</evidence>
<dbReference type="Pfam" id="PF00045">
    <property type="entry name" value="Hemopexin"/>
    <property type="match status" value="4"/>
</dbReference>
<dbReference type="FunFam" id="2.110.10.10:FF:000002">
    <property type="entry name" value="Matrix metallopeptidase 3"/>
    <property type="match status" value="1"/>
</dbReference>
<evidence type="ECO:0000256" key="17">
    <source>
        <dbReference type="ARBA" id="ARBA00038924"/>
    </source>
</evidence>
<feature type="binding site" evidence="20">
    <location>
        <position position="168"/>
    </location>
    <ligand>
        <name>Ca(2+)</name>
        <dbReference type="ChEBI" id="CHEBI:29108"/>
        <label>3</label>
    </ligand>
</feature>
<evidence type="ECO:0000256" key="1">
    <source>
        <dbReference type="ARBA" id="ARBA00004498"/>
    </source>
</evidence>
<feature type="binding site" evidence="20">
    <location>
        <position position="167"/>
    </location>
    <ligand>
        <name>Ca(2+)</name>
        <dbReference type="ChEBI" id="CHEBI:29108"/>
        <label>3</label>
    </ligand>
</feature>
<feature type="domain" description="Peptidase metallopeptidase" evidence="26">
    <location>
        <begin position="97"/>
        <end position="256"/>
    </location>
</feature>
<keyword evidence="5" id="KW-0645">Protease</keyword>
<comment type="catalytic activity">
    <reaction evidence="16">
        <text>Cleavage of the triple helix of collagen at about three-quarters of the length of the molecule from the N-terminus, at 775-Gly-|-Ile-776 in the alpha1(I) chain. Cleaves synthetic substrates and alpha-macroglobulins at bonds where P1' is a hydrophobic residue.</text>
        <dbReference type="EC" id="3.4.24.7"/>
    </reaction>
</comment>
<keyword evidence="10 19" id="KW-0862">Zinc</keyword>
<feature type="binding site" evidence="20">
    <location>
        <position position="186"/>
    </location>
    <ligand>
        <name>Ca(2+)</name>
        <dbReference type="ChEBI" id="CHEBI:29108"/>
        <label>2</label>
    </ligand>
</feature>
<protein>
    <recommendedName>
        <fullName evidence="17">interstitial collagenase</fullName>
        <ecNumber evidence="17">3.4.24.7</ecNumber>
    </recommendedName>
</protein>
<dbReference type="InterPro" id="IPR036365">
    <property type="entry name" value="PGBD-like_sf"/>
</dbReference>
<dbReference type="PANTHER" id="PTHR10201:SF151">
    <property type="entry name" value="INTERSTITIAL COLLAGENASE"/>
    <property type="match status" value="1"/>
</dbReference>
<dbReference type="InterPro" id="IPR036375">
    <property type="entry name" value="Hemopexin-like_dom_sf"/>
</dbReference>
<evidence type="ECO:0000256" key="11">
    <source>
        <dbReference type="ARBA" id="ARBA00022837"/>
    </source>
</evidence>